<dbReference type="FunFam" id="1.20.1260.60:FF:000002">
    <property type="entry name" value="Vacuolar protein sorting-associated protein IST1"/>
    <property type="match status" value="1"/>
</dbReference>
<feature type="compositionally biased region" description="Pro residues" evidence="2">
    <location>
        <begin position="218"/>
        <end position="229"/>
    </location>
</feature>
<evidence type="ECO:0000256" key="1">
    <source>
        <dbReference type="ARBA" id="ARBA00005536"/>
    </source>
</evidence>
<accession>A0A7S0RFP5</accession>
<gene>
    <name evidence="3" type="ORF">CLEI1391_LOCUS7218</name>
</gene>
<feature type="region of interest" description="Disordered" evidence="2">
    <location>
        <begin position="191"/>
        <end position="236"/>
    </location>
</feature>
<evidence type="ECO:0000313" key="3">
    <source>
        <dbReference type="EMBL" id="CAD8676015.1"/>
    </source>
</evidence>
<comment type="similarity">
    <text evidence="1">Belongs to the IST1 family.</text>
</comment>
<reference evidence="3" key="1">
    <citation type="submission" date="2021-01" db="EMBL/GenBank/DDBJ databases">
        <authorList>
            <person name="Corre E."/>
            <person name="Pelletier E."/>
            <person name="Niang G."/>
            <person name="Scheremetjew M."/>
            <person name="Finn R."/>
            <person name="Kale V."/>
            <person name="Holt S."/>
            <person name="Cochrane G."/>
            <person name="Meng A."/>
            <person name="Brown T."/>
            <person name="Cohen L."/>
        </authorList>
    </citation>
    <scope>NUCLEOTIDE SEQUENCE</scope>
    <source>
        <strain evidence="3">SAG 11-49</strain>
    </source>
</reference>
<dbReference type="Gene3D" id="1.20.1260.60">
    <property type="entry name" value="Vacuolar protein sorting-associated protein Ist1"/>
    <property type="match status" value="1"/>
</dbReference>
<feature type="region of interest" description="Disordered" evidence="2">
    <location>
        <begin position="341"/>
        <end position="422"/>
    </location>
</feature>
<evidence type="ECO:0000256" key="2">
    <source>
        <dbReference type="SAM" id="MobiDB-lite"/>
    </source>
</evidence>
<organism evidence="3">
    <name type="scientific">Chlamydomonas leiostraca</name>
    <dbReference type="NCBI Taxonomy" id="1034604"/>
    <lineage>
        <taxon>Eukaryota</taxon>
        <taxon>Viridiplantae</taxon>
        <taxon>Chlorophyta</taxon>
        <taxon>core chlorophytes</taxon>
        <taxon>Chlorophyceae</taxon>
        <taxon>CS clade</taxon>
        <taxon>Chlamydomonadales</taxon>
        <taxon>Chlamydomonadaceae</taxon>
        <taxon>Chlamydomonas</taxon>
    </lineage>
</organism>
<proteinExistence type="inferred from homology"/>
<dbReference type="PANTHER" id="PTHR12161:SF5">
    <property type="entry name" value="IST1 HOMOLOG"/>
    <property type="match status" value="1"/>
</dbReference>
<evidence type="ECO:0008006" key="4">
    <source>
        <dbReference type="Google" id="ProtNLM"/>
    </source>
</evidence>
<feature type="compositionally biased region" description="Low complexity" evidence="2">
    <location>
        <begin position="288"/>
        <end position="301"/>
    </location>
</feature>
<feature type="compositionally biased region" description="Pro residues" evidence="2">
    <location>
        <begin position="351"/>
        <end position="360"/>
    </location>
</feature>
<sequence>MFGGFNIAKSETQCRLCKARINLQRNKRTIAVKTMRKEIAGLLASGKQEYARIRVEGVIRENLLMQAYEILELYLELIAVRSQLIAKTKEIPRDMVEAISSIIYAAQRISDVPELTQLRALFASKYGKEYANEAASDVTCAKWQVNANLIRCLLVEPPQPEEKLAMLSEIAQEQGVEWDLATAARDLLPQGAHPGAAVPAPPGPGLATQGGAGAAAAPMPPPGMMPPPGGMSMDPQQAAAAAAAAAAHARAMADYAAQLAMQQQVNSGAMPPPSGVPPAGWLVANTPGGDAVQAGGASSSSAGGGAGPSQPTYVRVVEPPAGGFVPRSEAEIQRAYDAAVGPPAKGALSPPTAPAPPVMPPHGHHHSQGSSSLEGLPTPPLDLPRAPQELPRPPAAVVPGTFDLPHPPTGSIPAGPEDEYDELSRRLDALKRS</sequence>
<dbReference type="GO" id="GO:0015031">
    <property type="term" value="P:protein transport"/>
    <property type="evidence" value="ECO:0007669"/>
    <property type="project" value="InterPro"/>
</dbReference>
<dbReference type="PANTHER" id="PTHR12161">
    <property type="entry name" value="IST1 FAMILY MEMBER"/>
    <property type="match status" value="1"/>
</dbReference>
<dbReference type="InterPro" id="IPR042277">
    <property type="entry name" value="IST1-like"/>
</dbReference>
<dbReference type="AlphaFoldDB" id="A0A7S0RFP5"/>
<dbReference type="InterPro" id="IPR005061">
    <property type="entry name" value="Ist1"/>
</dbReference>
<feature type="region of interest" description="Disordered" evidence="2">
    <location>
        <begin position="266"/>
        <end position="324"/>
    </location>
</feature>
<dbReference type="Pfam" id="PF03398">
    <property type="entry name" value="Ist1"/>
    <property type="match status" value="1"/>
</dbReference>
<name>A0A7S0RFP5_9CHLO</name>
<protein>
    <recommendedName>
        <fullName evidence="4">IST1 homolog</fullName>
    </recommendedName>
</protein>
<dbReference type="EMBL" id="HBFB01012773">
    <property type="protein sequence ID" value="CAD8676015.1"/>
    <property type="molecule type" value="Transcribed_RNA"/>
</dbReference>